<evidence type="ECO:0000256" key="2">
    <source>
        <dbReference type="ARBA" id="ARBA00009539"/>
    </source>
</evidence>
<dbReference type="GO" id="GO:0046452">
    <property type="term" value="P:dihydrofolate metabolic process"/>
    <property type="evidence" value="ECO:0007669"/>
    <property type="project" value="TreeGrafter"/>
</dbReference>
<evidence type="ECO:0000256" key="3">
    <source>
        <dbReference type="ARBA" id="ARBA00012856"/>
    </source>
</evidence>
<comment type="caution">
    <text evidence="9">The sequence shown here is derived from an EMBL/GenBank/DDBJ whole genome shotgun (WGS) entry which is preliminary data.</text>
</comment>
<dbReference type="InterPro" id="IPR024072">
    <property type="entry name" value="DHFR-like_dom_sf"/>
</dbReference>
<sequence>MIENIYMIAAITENTHAIGKNGDMIYHLKNDLRYFKETTLGHTIVCGKKTYFSFPKRPLPNRKNIILTRSNDEFDGAYTLHSKEEVIQYANNNPEETIFIVGGDSVYHQFIDVASKLYITEVEEIKEDTADADSFFPTFDKDEWELESLSDFSNRENEPKYRYEIYRRK</sequence>
<evidence type="ECO:0000256" key="6">
    <source>
        <dbReference type="ARBA" id="ARBA00023002"/>
    </source>
</evidence>
<protein>
    <recommendedName>
        <fullName evidence="3 7">Dihydrofolate reductase</fullName>
        <ecNumber evidence="3 7">1.5.1.3</ecNumber>
    </recommendedName>
</protein>
<dbReference type="GO" id="GO:0006730">
    <property type="term" value="P:one-carbon metabolic process"/>
    <property type="evidence" value="ECO:0007669"/>
    <property type="project" value="UniProtKB-KW"/>
</dbReference>
<evidence type="ECO:0000256" key="5">
    <source>
        <dbReference type="ARBA" id="ARBA00022857"/>
    </source>
</evidence>
<proteinExistence type="inferred from homology"/>
<evidence type="ECO:0000313" key="10">
    <source>
        <dbReference type="Proteomes" id="UP000004191"/>
    </source>
</evidence>
<dbReference type="UniPathway" id="UPA00077">
    <property type="reaction ID" value="UER00158"/>
</dbReference>
<organism evidence="9 10">
    <name type="scientific">Helcococcus kunzii ATCC 51366</name>
    <dbReference type="NCBI Taxonomy" id="883114"/>
    <lineage>
        <taxon>Bacteria</taxon>
        <taxon>Bacillati</taxon>
        <taxon>Bacillota</taxon>
        <taxon>Tissierellia</taxon>
        <taxon>Tissierellales</taxon>
        <taxon>Peptoniphilaceae</taxon>
        <taxon>Helcococcus</taxon>
    </lineage>
</organism>
<dbReference type="OrthoDB" id="9804315at2"/>
<keyword evidence="10" id="KW-1185">Reference proteome</keyword>
<dbReference type="STRING" id="883114.HMPREF9709_01053"/>
<gene>
    <name evidence="9" type="ORF">HMPREF9709_01053</name>
</gene>
<dbReference type="HOGENOM" id="CLU_043966_5_2_9"/>
<dbReference type="Proteomes" id="UP000004191">
    <property type="component" value="Unassembled WGS sequence"/>
</dbReference>
<reference evidence="9 10" key="1">
    <citation type="submission" date="2012-01" db="EMBL/GenBank/DDBJ databases">
        <title>The Genome Sequence of Helcococcus kunzii ATCC 51366.</title>
        <authorList>
            <consortium name="The Broad Institute Genome Sequencing Platform"/>
            <person name="Earl A."/>
            <person name="Ward D."/>
            <person name="Feldgarden M."/>
            <person name="Gevers D."/>
            <person name="Huys G."/>
            <person name="Young S.K."/>
            <person name="Zeng Q."/>
            <person name="Gargeya S."/>
            <person name="Fitzgerald M."/>
            <person name="Haas B."/>
            <person name="Abouelleil A."/>
            <person name="Alvarado L."/>
            <person name="Arachchi H.M."/>
            <person name="Berlin A."/>
            <person name="Chapman S.B."/>
            <person name="Gearin G."/>
            <person name="Goldberg J."/>
            <person name="Griggs A."/>
            <person name="Gujja S."/>
            <person name="Hansen M."/>
            <person name="Heiman D."/>
            <person name="Howarth C."/>
            <person name="Larimer J."/>
            <person name="Lui A."/>
            <person name="MacDonald P.J.P."/>
            <person name="McCowen C."/>
            <person name="Montmayeur A."/>
            <person name="Murphy C."/>
            <person name="Neiman D."/>
            <person name="Pearson M."/>
            <person name="Priest M."/>
            <person name="Roberts A."/>
            <person name="Saif S."/>
            <person name="Shea T."/>
            <person name="Sisk P."/>
            <person name="Stolte C."/>
            <person name="Sykes S."/>
            <person name="Wortman J."/>
            <person name="Nusbaum C."/>
            <person name="Birren B."/>
        </authorList>
    </citation>
    <scope>NUCLEOTIDE SEQUENCE [LARGE SCALE GENOMIC DNA]</scope>
    <source>
        <strain evidence="9 10">ATCC 51366</strain>
    </source>
</reference>
<evidence type="ECO:0000313" key="9">
    <source>
        <dbReference type="EMBL" id="EHR34117.1"/>
    </source>
</evidence>
<comment type="function">
    <text evidence="7">Key enzyme in folate metabolism. Catalyzes an essential reaction for de novo glycine and purine synthesis, and for DNA precursor synthesis.</text>
</comment>
<comment type="pathway">
    <text evidence="1 7">Cofactor biosynthesis; tetrahydrofolate biosynthesis; 5,6,7,8-tetrahydrofolate from 7,8-dihydrofolate: step 1/1.</text>
</comment>
<dbReference type="eggNOG" id="COG0262">
    <property type="taxonomic scope" value="Bacteria"/>
</dbReference>
<feature type="domain" description="DHFR" evidence="8">
    <location>
        <begin position="4"/>
        <end position="168"/>
    </location>
</feature>
<dbReference type="PRINTS" id="PR00070">
    <property type="entry name" value="DHFR"/>
</dbReference>
<comment type="similarity">
    <text evidence="2 7">Belongs to the dihydrofolate reductase family.</text>
</comment>
<dbReference type="SUPFAM" id="SSF53597">
    <property type="entry name" value="Dihydrofolate reductase-like"/>
    <property type="match status" value="1"/>
</dbReference>
<dbReference type="PANTHER" id="PTHR48069">
    <property type="entry name" value="DIHYDROFOLATE REDUCTASE"/>
    <property type="match status" value="1"/>
</dbReference>
<dbReference type="GO" id="GO:0046655">
    <property type="term" value="P:folic acid metabolic process"/>
    <property type="evidence" value="ECO:0007669"/>
    <property type="project" value="TreeGrafter"/>
</dbReference>
<evidence type="ECO:0000259" key="8">
    <source>
        <dbReference type="PROSITE" id="PS51330"/>
    </source>
</evidence>
<comment type="catalytic activity">
    <reaction evidence="7">
        <text>(6S)-5,6,7,8-tetrahydrofolate + NADP(+) = 7,8-dihydrofolate + NADPH + H(+)</text>
        <dbReference type="Rhea" id="RHEA:15009"/>
        <dbReference type="ChEBI" id="CHEBI:15378"/>
        <dbReference type="ChEBI" id="CHEBI:57451"/>
        <dbReference type="ChEBI" id="CHEBI:57453"/>
        <dbReference type="ChEBI" id="CHEBI:57783"/>
        <dbReference type="ChEBI" id="CHEBI:58349"/>
        <dbReference type="EC" id="1.5.1.3"/>
    </reaction>
</comment>
<evidence type="ECO:0000256" key="4">
    <source>
        <dbReference type="ARBA" id="ARBA00022563"/>
    </source>
</evidence>
<dbReference type="GO" id="GO:0046654">
    <property type="term" value="P:tetrahydrofolate biosynthetic process"/>
    <property type="evidence" value="ECO:0007669"/>
    <property type="project" value="UniProtKB-UniPathway"/>
</dbReference>
<dbReference type="PROSITE" id="PS51330">
    <property type="entry name" value="DHFR_2"/>
    <property type="match status" value="1"/>
</dbReference>
<dbReference type="GO" id="GO:0050661">
    <property type="term" value="F:NADP binding"/>
    <property type="evidence" value="ECO:0007669"/>
    <property type="project" value="InterPro"/>
</dbReference>
<dbReference type="GeneID" id="96999044"/>
<keyword evidence="5 7" id="KW-0521">NADP</keyword>
<dbReference type="Pfam" id="PF00186">
    <property type="entry name" value="DHFR_1"/>
    <property type="match status" value="1"/>
</dbReference>
<dbReference type="EC" id="1.5.1.3" evidence="3 7"/>
<dbReference type="Gene3D" id="3.40.430.10">
    <property type="entry name" value="Dihydrofolate Reductase, subunit A"/>
    <property type="match status" value="1"/>
</dbReference>
<dbReference type="EMBL" id="AGEI01000021">
    <property type="protein sequence ID" value="EHR34117.1"/>
    <property type="molecule type" value="Genomic_DNA"/>
</dbReference>
<name>H3NNZ2_9FIRM</name>
<dbReference type="AlphaFoldDB" id="H3NNZ2"/>
<keyword evidence="4 7" id="KW-0554">One-carbon metabolism</keyword>
<dbReference type="PATRIC" id="fig|883114.3.peg.1044"/>
<dbReference type="GO" id="GO:0004146">
    <property type="term" value="F:dihydrofolate reductase activity"/>
    <property type="evidence" value="ECO:0007669"/>
    <property type="project" value="UniProtKB-EC"/>
</dbReference>
<dbReference type="PIRSF" id="PIRSF000194">
    <property type="entry name" value="DHFR"/>
    <property type="match status" value="1"/>
</dbReference>
<keyword evidence="6 7" id="KW-0560">Oxidoreductase</keyword>
<dbReference type="InterPro" id="IPR001796">
    <property type="entry name" value="DHFR_dom"/>
</dbReference>
<dbReference type="GO" id="GO:0005829">
    <property type="term" value="C:cytosol"/>
    <property type="evidence" value="ECO:0007669"/>
    <property type="project" value="TreeGrafter"/>
</dbReference>
<dbReference type="RefSeq" id="WP_005398549.1">
    <property type="nucleotide sequence ID" value="NZ_JH601088.1"/>
</dbReference>
<dbReference type="CDD" id="cd00209">
    <property type="entry name" value="DHFR"/>
    <property type="match status" value="1"/>
</dbReference>
<dbReference type="InterPro" id="IPR012259">
    <property type="entry name" value="DHFR"/>
</dbReference>
<evidence type="ECO:0000256" key="7">
    <source>
        <dbReference type="PIRNR" id="PIRNR000194"/>
    </source>
</evidence>
<accession>H3NNZ2</accession>
<evidence type="ECO:0000256" key="1">
    <source>
        <dbReference type="ARBA" id="ARBA00004903"/>
    </source>
</evidence>
<dbReference type="PANTHER" id="PTHR48069:SF3">
    <property type="entry name" value="DIHYDROFOLATE REDUCTASE"/>
    <property type="match status" value="1"/>
</dbReference>